<dbReference type="Proteomes" id="UP000283509">
    <property type="component" value="Unassembled WGS sequence"/>
</dbReference>
<feature type="compositionally biased region" description="Low complexity" evidence="1">
    <location>
        <begin position="371"/>
        <end position="385"/>
    </location>
</feature>
<evidence type="ECO:0000313" key="3">
    <source>
        <dbReference type="Proteomes" id="UP000283509"/>
    </source>
</evidence>
<feature type="compositionally biased region" description="Basic and acidic residues" evidence="1">
    <location>
        <begin position="13"/>
        <end position="25"/>
    </location>
</feature>
<evidence type="ECO:0000256" key="1">
    <source>
        <dbReference type="SAM" id="MobiDB-lite"/>
    </source>
</evidence>
<accession>A0A3R7QGI0</accession>
<keyword evidence="3" id="KW-1185">Reference proteome</keyword>
<feature type="compositionally biased region" description="Pro residues" evidence="1">
    <location>
        <begin position="318"/>
        <end position="327"/>
    </location>
</feature>
<feature type="region of interest" description="Disordered" evidence="1">
    <location>
        <begin position="1"/>
        <end position="30"/>
    </location>
</feature>
<protein>
    <submittedName>
        <fullName evidence="2">Uncharacterized protein</fullName>
    </submittedName>
</protein>
<feature type="region of interest" description="Disordered" evidence="1">
    <location>
        <begin position="318"/>
        <end position="404"/>
    </location>
</feature>
<reference evidence="2 3" key="2">
    <citation type="submission" date="2019-01" db="EMBL/GenBank/DDBJ databases">
        <title>The decoding of complex shrimp genome reveals the adaptation for benthos swimmer, frequently molting mechanism and breeding impact on genome.</title>
        <authorList>
            <person name="Sun Y."/>
            <person name="Gao Y."/>
            <person name="Yu Y."/>
        </authorList>
    </citation>
    <scope>NUCLEOTIDE SEQUENCE [LARGE SCALE GENOMIC DNA]</scope>
    <source>
        <tissue evidence="2">Muscle</tissue>
    </source>
</reference>
<dbReference type="EMBL" id="QCYY01001422">
    <property type="protein sequence ID" value="ROT78160.1"/>
    <property type="molecule type" value="Genomic_DNA"/>
</dbReference>
<sequence length="404" mass="44266">MERKTLKRTPNRPPKEESRRDRAGRQTDGAIRTQISRELILRRDRIWFRVLETADRGANSVYWSPCPKAVYLLPPTHPFPTTLSSSSFPILPLPFLTPPRLHLNPSPRFLLLSLSLSPSLPHSSHSPLSFSPHSSPTLPFSFSPSLPPSLLPSLPLYLLPLRECSYLHHLAPHLPLHHFPPCHRFLHHSALISFLLSSFPTTPLTPPFPPIYLLSPPSLRLRHAPPPLPPLPPSLPPLSPLSSRHHGTLLPLPPSFSPSLPLPLPCHHDTPSSPFLPLPPPSSSFPPPPPFPPFSLPSSSSFPPLSLRLRHPASLPFPFPSLPPSPPSRHHGTPSLPSRHPPPPLPPPSLSPLLATTAPPSPFPLPPSLFPPFHATTTPHSSSHFPLPPSLPPSLLPLLPPPSP</sequence>
<proteinExistence type="predicted"/>
<dbReference type="STRING" id="6689.A0A3R7QGI0"/>
<organism evidence="2 3">
    <name type="scientific">Penaeus vannamei</name>
    <name type="common">Whiteleg shrimp</name>
    <name type="synonym">Litopenaeus vannamei</name>
    <dbReference type="NCBI Taxonomy" id="6689"/>
    <lineage>
        <taxon>Eukaryota</taxon>
        <taxon>Metazoa</taxon>
        <taxon>Ecdysozoa</taxon>
        <taxon>Arthropoda</taxon>
        <taxon>Crustacea</taxon>
        <taxon>Multicrustacea</taxon>
        <taxon>Malacostraca</taxon>
        <taxon>Eumalacostraca</taxon>
        <taxon>Eucarida</taxon>
        <taxon>Decapoda</taxon>
        <taxon>Dendrobranchiata</taxon>
        <taxon>Penaeoidea</taxon>
        <taxon>Penaeidae</taxon>
        <taxon>Penaeus</taxon>
    </lineage>
</organism>
<name>A0A3R7QGI0_PENVA</name>
<reference evidence="2 3" key="1">
    <citation type="submission" date="2018-04" db="EMBL/GenBank/DDBJ databases">
        <authorList>
            <person name="Zhang X."/>
            <person name="Yuan J."/>
            <person name="Li F."/>
            <person name="Xiang J."/>
        </authorList>
    </citation>
    <scope>NUCLEOTIDE SEQUENCE [LARGE SCALE GENOMIC DNA]</scope>
    <source>
        <tissue evidence="2">Muscle</tissue>
    </source>
</reference>
<evidence type="ECO:0000313" key="2">
    <source>
        <dbReference type="EMBL" id="ROT78160.1"/>
    </source>
</evidence>
<comment type="caution">
    <text evidence="2">The sequence shown here is derived from an EMBL/GenBank/DDBJ whole genome shotgun (WGS) entry which is preliminary data.</text>
</comment>
<feature type="compositionally biased region" description="Pro residues" evidence="1">
    <location>
        <begin position="386"/>
        <end position="404"/>
    </location>
</feature>
<dbReference type="AlphaFoldDB" id="A0A3R7QGI0"/>
<feature type="compositionally biased region" description="Basic residues" evidence="1">
    <location>
        <begin position="1"/>
        <end position="10"/>
    </location>
</feature>
<gene>
    <name evidence="2" type="ORF">C7M84_003123</name>
</gene>
<feature type="compositionally biased region" description="Pro residues" evidence="1">
    <location>
        <begin position="359"/>
        <end position="370"/>
    </location>
</feature>
<feature type="compositionally biased region" description="Pro residues" evidence="1">
    <location>
        <begin position="339"/>
        <end position="350"/>
    </location>
</feature>